<accession>A0A0G1BQF0</accession>
<dbReference type="AlphaFoldDB" id="A0A0G1BQF0"/>
<dbReference type="Pfam" id="PF04977">
    <property type="entry name" value="DivIC"/>
    <property type="match status" value="1"/>
</dbReference>
<sequence length="126" mass="14791">MRIFQEKRRLKRIVFSKPSLIIMAILAAFAVISSLQSVFRAYIAYSEREKVQAEYEKLEKQKQKLEARINNLDNPISAEKEAKERFNVKKEGEEVLIIYDSAPGASTTEDDEKLNAFFEFFKKFFR</sequence>
<dbReference type="STRING" id="1618659.UV11_C0008G0005"/>
<keyword evidence="1" id="KW-0175">Coiled coil</keyword>
<evidence type="ECO:0000256" key="2">
    <source>
        <dbReference type="SAM" id="Phobius"/>
    </source>
</evidence>
<gene>
    <name evidence="3" type="ORF">UV11_C0008G0005</name>
</gene>
<dbReference type="EMBL" id="LCDF01000008">
    <property type="protein sequence ID" value="KKS48466.1"/>
    <property type="molecule type" value="Genomic_DNA"/>
</dbReference>
<dbReference type="InterPro" id="IPR007060">
    <property type="entry name" value="FtsL/DivIC"/>
</dbReference>
<feature type="coiled-coil region" evidence="1">
    <location>
        <begin position="48"/>
        <end position="75"/>
    </location>
</feature>
<keyword evidence="2" id="KW-1133">Transmembrane helix</keyword>
<evidence type="ECO:0000256" key="1">
    <source>
        <dbReference type="SAM" id="Coils"/>
    </source>
</evidence>
<proteinExistence type="predicted"/>
<name>A0A0G1BQF0_9BACT</name>
<reference evidence="3 4" key="1">
    <citation type="journal article" date="2015" name="Nature">
        <title>rRNA introns, odd ribosomes, and small enigmatic genomes across a large radiation of phyla.</title>
        <authorList>
            <person name="Brown C.T."/>
            <person name="Hug L.A."/>
            <person name="Thomas B.C."/>
            <person name="Sharon I."/>
            <person name="Castelle C.J."/>
            <person name="Singh A."/>
            <person name="Wilkins M.J."/>
            <person name="Williams K.H."/>
            <person name="Banfield J.F."/>
        </authorList>
    </citation>
    <scope>NUCLEOTIDE SEQUENCE [LARGE SCALE GENOMIC DNA]</scope>
</reference>
<protein>
    <recommendedName>
        <fullName evidence="5">Septum formation initiator</fullName>
    </recommendedName>
</protein>
<keyword evidence="2" id="KW-0472">Membrane</keyword>
<evidence type="ECO:0000313" key="4">
    <source>
        <dbReference type="Proteomes" id="UP000034036"/>
    </source>
</evidence>
<organism evidence="3 4">
    <name type="scientific">Candidatus Giovannonibacteria bacterium GW2011_GWF2_42_19</name>
    <dbReference type="NCBI Taxonomy" id="1618659"/>
    <lineage>
        <taxon>Bacteria</taxon>
        <taxon>Candidatus Giovannoniibacteriota</taxon>
    </lineage>
</organism>
<evidence type="ECO:0008006" key="5">
    <source>
        <dbReference type="Google" id="ProtNLM"/>
    </source>
</evidence>
<dbReference type="Proteomes" id="UP000034036">
    <property type="component" value="Unassembled WGS sequence"/>
</dbReference>
<keyword evidence="2" id="KW-0812">Transmembrane</keyword>
<comment type="caution">
    <text evidence="3">The sequence shown here is derived from an EMBL/GenBank/DDBJ whole genome shotgun (WGS) entry which is preliminary data.</text>
</comment>
<feature type="transmembrane region" description="Helical" evidence="2">
    <location>
        <begin position="20"/>
        <end position="43"/>
    </location>
</feature>
<evidence type="ECO:0000313" key="3">
    <source>
        <dbReference type="EMBL" id="KKS48466.1"/>
    </source>
</evidence>